<protein>
    <submittedName>
        <fullName evidence="1">Uncharacterized protein</fullName>
    </submittedName>
</protein>
<dbReference type="EnsemblMetazoa" id="GPPI022140-RA">
    <property type="protein sequence ID" value="GPPI022140-PA"/>
    <property type="gene ID" value="GPPI022140"/>
</dbReference>
<reference evidence="2" key="1">
    <citation type="submission" date="2015-01" db="EMBL/GenBank/DDBJ databases">
        <authorList>
            <person name="Aksoy S."/>
            <person name="Warren W."/>
            <person name="Wilson R.K."/>
        </authorList>
    </citation>
    <scope>NUCLEOTIDE SEQUENCE [LARGE SCALE GENOMIC DNA]</scope>
    <source>
        <strain evidence="2">IAEA</strain>
    </source>
</reference>
<proteinExistence type="predicted"/>
<evidence type="ECO:0000313" key="2">
    <source>
        <dbReference type="Proteomes" id="UP000092460"/>
    </source>
</evidence>
<name>A0A1B0B8B9_9MUSC</name>
<dbReference type="EMBL" id="JXJN01009887">
    <property type="status" value="NOT_ANNOTATED_CDS"/>
    <property type="molecule type" value="Genomic_DNA"/>
</dbReference>
<dbReference type="Proteomes" id="UP000092460">
    <property type="component" value="Unassembled WGS sequence"/>
</dbReference>
<organism evidence="1 2">
    <name type="scientific">Glossina palpalis gambiensis</name>
    <dbReference type="NCBI Taxonomy" id="67801"/>
    <lineage>
        <taxon>Eukaryota</taxon>
        <taxon>Metazoa</taxon>
        <taxon>Ecdysozoa</taxon>
        <taxon>Arthropoda</taxon>
        <taxon>Hexapoda</taxon>
        <taxon>Insecta</taxon>
        <taxon>Pterygota</taxon>
        <taxon>Neoptera</taxon>
        <taxon>Endopterygota</taxon>
        <taxon>Diptera</taxon>
        <taxon>Brachycera</taxon>
        <taxon>Muscomorpha</taxon>
        <taxon>Hippoboscoidea</taxon>
        <taxon>Glossinidae</taxon>
        <taxon>Glossina</taxon>
    </lineage>
</organism>
<keyword evidence="2" id="KW-1185">Reference proteome</keyword>
<dbReference type="VEuPathDB" id="VectorBase:GPPI022140"/>
<dbReference type="AlphaFoldDB" id="A0A1B0B8B9"/>
<evidence type="ECO:0000313" key="1">
    <source>
        <dbReference type="EnsemblMetazoa" id="GPPI022140-PA"/>
    </source>
</evidence>
<sequence>MYLLNLPLLGEPTYECLLIFDFICGERCSMELTQEMCVRFHLTIQILQFSNKYTFKEGKCNSAWKCEHTIRTFLALRETGGQFSNHNDANEVTSVLRVVSAYDAYNLSRCERVNYELSRSGFKRILILMLKSCYKRLARRTTRSIQQCYYIYFIPNPNQNFVDSNIMQNNKPTVAGALRLCGTRSLNTLINSTSINNQCWAREC</sequence>
<reference evidence="1" key="2">
    <citation type="submission" date="2020-05" db="UniProtKB">
        <authorList>
            <consortium name="EnsemblMetazoa"/>
        </authorList>
    </citation>
    <scope>IDENTIFICATION</scope>
    <source>
        <strain evidence="1">IAEA</strain>
    </source>
</reference>
<accession>A0A1B0B8B9</accession>